<dbReference type="PANTHER" id="PTHR22746">
    <property type="entry name" value="RAB6A-GEF COMPLEX PARTNER PROTEIN 1"/>
    <property type="match status" value="1"/>
</dbReference>
<dbReference type="InterPro" id="IPR009771">
    <property type="entry name" value="RIC1_C"/>
</dbReference>
<feature type="region of interest" description="Disordered" evidence="4">
    <location>
        <begin position="1015"/>
        <end position="1052"/>
    </location>
</feature>
<dbReference type="InterPro" id="IPR036322">
    <property type="entry name" value="WD40_repeat_dom_sf"/>
</dbReference>
<name>A0A8S4N492_OWEFU</name>
<dbReference type="OrthoDB" id="67540at2759"/>
<feature type="compositionally biased region" description="Polar residues" evidence="4">
    <location>
        <begin position="1356"/>
        <end position="1377"/>
    </location>
</feature>
<feature type="region of interest" description="Disordered" evidence="4">
    <location>
        <begin position="1356"/>
        <end position="1391"/>
    </location>
</feature>
<evidence type="ECO:0000259" key="5">
    <source>
        <dbReference type="Pfam" id="PF07064"/>
    </source>
</evidence>
<reference evidence="6" key="1">
    <citation type="submission" date="2022-03" db="EMBL/GenBank/DDBJ databases">
        <authorList>
            <person name="Martin C."/>
        </authorList>
    </citation>
    <scope>NUCLEOTIDE SEQUENCE</scope>
</reference>
<gene>
    <name evidence="6" type="ORF">OFUS_LOCUS2888</name>
</gene>
<keyword evidence="7" id="KW-1185">Reference proteome</keyword>
<evidence type="ECO:0000313" key="6">
    <source>
        <dbReference type="EMBL" id="CAH1775600.1"/>
    </source>
</evidence>
<feature type="compositionally biased region" description="Polar residues" evidence="4">
    <location>
        <begin position="1211"/>
        <end position="1225"/>
    </location>
</feature>
<dbReference type="GO" id="GO:0042147">
    <property type="term" value="P:retrograde transport, endosome to Golgi"/>
    <property type="evidence" value="ECO:0007669"/>
    <property type="project" value="TreeGrafter"/>
</dbReference>
<dbReference type="GO" id="GO:0034066">
    <property type="term" value="C:Ric1-Rgp1 guanyl-nucleotide exchange factor complex"/>
    <property type="evidence" value="ECO:0007669"/>
    <property type="project" value="InterPro"/>
</dbReference>
<evidence type="ECO:0000256" key="1">
    <source>
        <dbReference type="ARBA" id="ARBA00004370"/>
    </source>
</evidence>
<feature type="domain" description="RIC1 C-terminal alpha solenoid region" evidence="5">
    <location>
        <begin position="807"/>
        <end position="969"/>
    </location>
</feature>
<accession>A0A8S4N492</accession>
<evidence type="ECO:0000256" key="4">
    <source>
        <dbReference type="SAM" id="MobiDB-lite"/>
    </source>
</evidence>
<dbReference type="Pfam" id="PF07064">
    <property type="entry name" value="RIC1"/>
    <property type="match status" value="1"/>
</dbReference>
<dbReference type="GO" id="GO:0000139">
    <property type="term" value="C:Golgi membrane"/>
    <property type="evidence" value="ECO:0007669"/>
    <property type="project" value="TreeGrafter"/>
</dbReference>
<dbReference type="GO" id="GO:0005829">
    <property type="term" value="C:cytosol"/>
    <property type="evidence" value="ECO:0007669"/>
    <property type="project" value="TreeGrafter"/>
</dbReference>
<dbReference type="EMBL" id="CAIIXF020000001">
    <property type="protein sequence ID" value="CAH1775600.1"/>
    <property type="molecule type" value="Genomic_DNA"/>
</dbReference>
<keyword evidence="2" id="KW-0472">Membrane</keyword>
<evidence type="ECO:0000256" key="2">
    <source>
        <dbReference type="ARBA" id="ARBA00023136"/>
    </source>
</evidence>
<comment type="subcellular location">
    <subcellularLocation>
        <location evidence="1">Membrane</location>
    </subcellularLocation>
</comment>
<evidence type="ECO:0000256" key="3">
    <source>
        <dbReference type="ARBA" id="ARBA00029879"/>
    </source>
</evidence>
<feature type="compositionally biased region" description="Low complexity" evidence="4">
    <location>
        <begin position="1379"/>
        <end position="1390"/>
    </location>
</feature>
<dbReference type="Proteomes" id="UP000749559">
    <property type="component" value="Unassembled WGS sequence"/>
</dbReference>
<evidence type="ECO:0000313" key="7">
    <source>
        <dbReference type="Proteomes" id="UP000749559"/>
    </source>
</evidence>
<dbReference type="InterPro" id="IPR040096">
    <property type="entry name" value="Ric1"/>
</dbReference>
<feature type="region of interest" description="Disordered" evidence="4">
    <location>
        <begin position="1210"/>
        <end position="1231"/>
    </location>
</feature>
<dbReference type="SUPFAM" id="SSF50978">
    <property type="entry name" value="WD40 repeat-like"/>
    <property type="match status" value="1"/>
</dbReference>
<proteinExistence type="predicted"/>
<dbReference type="GO" id="GO:0006886">
    <property type="term" value="P:intracellular protein transport"/>
    <property type="evidence" value="ECO:0007669"/>
    <property type="project" value="InterPro"/>
</dbReference>
<protein>
    <recommendedName>
        <fullName evidence="3">Protein RIC1 homolog</fullName>
    </recommendedName>
</protein>
<organism evidence="6 7">
    <name type="scientific">Owenia fusiformis</name>
    <name type="common">Polychaete worm</name>
    <dbReference type="NCBI Taxonomy" id="6347"/>
    <lineage>
        <taxon>Eukaryota</taxon>
        <taxon>Metazoa</taxon>
        <taxon>Spiralia</taxon>
        <taxon>Lophotrochozoa</taxon>
        <taxon>Annelida</taxon>
        <taxon>Polychaeta</taxon>
        <taxon>Sedentaria</taxon>
        <taxon>Canalipalpata</taxon>
        <taxon>Sabellida</taxon>
        <taxon>Oweniida</taxon>
        <taxon>Oweniidae</taxon>
        <taxon>Owenia</taxon>
    </lineage>
</organism>
<dbReference type="PANTHER" id="PTHR22746:SF10">
    <property type="entry name" value="GUANINE NUCLEOTIDE EXCHANGE FACTOR SUBUNIT RIC1"/>
    <property type="match status" value="1"/>
</dbReference>
<feature type="region of interest" description="Disordered" evidence="4">
    <location>
        <begin position="440"/>
        <end position="460"/>
    </location>
</feature>
<dbReference type="SUPFAM" id="SSF69322">
    <property type="entry name" value="Tricorn protease domain 2"/>
    <property type="match status" value="1"/>
</dbReference>
<dbReference type="Pfam" id="PF25440">
    <property type="entry name" value="Beta-prop_RIC1_2nd"/>
    <property type="match status" value="1"/>
</dbReference>
<comment type="caution">
    <text evidence="6">The sequence shown here is derived from an EMBL/GenBank/DDBJ whole genome shotgun (WGS) entry which is preliminary data.</text>
</comment>
<sequence length="1416" mass="158220">MYFPVGWPKQIGIPSQISTLQEYVVANRDRAIFAILTAETVSLWYSRPCLQITCLERSANSVSQFGSNQKAQWKPDSTMLAVVTTKGYIIFFKVEIDANAPNNQCLYAQKEDRRVIREGFNASMDSESVPAVKLSQMSYIQIPSGLSSLVCIRDELMVATISGSLQRIRWDGYVNGDMALSINSIPFSVDLQHTRALQLDVPGIYFTHIEYSPLLGGFAAVLSNGKAAFITSQSVKFEPKHIEGVWAQDLNDAAYVAVNHRYRLMAFGCSSGSAVVYNIDEMTGALQVSHRLAVSSKDYPDASQVTGCITCMRWTPDGCAIAVTWSKGGYSIWSVFGALLVCSLGDPHGSIDHEISAKQKKLLIKSMEWGAEGYHLWLIAEDATNEQSTQPVQHTKLLQIEFVKSALTVNPCMSNHEHLFLQGQDKLYINTGDTIVKSTGDNLAEGVSPTQEEPPSRGDRQSVLIGNKQWQIVPVPLTYLASNWPIRYTAIDRTGQCLAVAGKMGVAHYALFSKKWKLFGNETQERDVVVSGGLTWWRDFLCLACYNLLDQRDEIRFYPRGTKLDNTFSCVTKVPSQVLLLNTFRDMLIILCADCHIMLYSIERKASQPTPTVEMSKIQEVAIGNFIPHPAAVVAITLTSLRTESAPSRHTPETKEAESIILNVAGKLLMFQRDRSGHQILQREGVKHRPLPFCAPVMVASTVENMWSTSRSIANKSHLMEAMWLGCGAQGMKVWLPLFPRTEIKAHGFLSKRIMLPFHVDIYPLAVLFENVVILGAAHDMTLYQKTAARCNQPYLTLERTSHIYLHHVIRQLLRRNLGVHALEIASCCTELPYFPHVLELLLHEVLEEEATSKDPIPDPLLPRVVAFIQEFPEYLQTVVHCARKTEVALWHYLFTYAGSPKDLFEECLTTGQLDTAASYLIILQNLEKPLVSRQHATLLLDSALDSHKWELARDLVRFLKTIDPNEAAESPPLMSPITRAIYSPGGYITPPISPPVDEDMSAFPFASQSRKRAVSVTKNDYMKDKKDKKTSRSDILNIPKRPSSGSKEDTSQNAEEFFIDMILHRHARKQLSSHNLRDLGCFAANLEDYQFVAWLKKEKLRAGKVEDFVDALKSLHRDFNWPFPILSYDIFCQINKTSPVGMKSGPSSNLLDDDISSIMSDLEVVTVATPGRPLTLSTGGFRQRVPSDPNLVNSGEVYLKPQISRDDLSHTSLTEVSEQSSTLGDSDMTPEQGDWLDVISLNELEQRSQQLANKGPQQSEVELRYLLQVMLEAGCLEWSLLISLVLRDAMAVVRTVNTASLTETPLEIIARMREGLSFIELWADTECLGYKPFLQAIKVQSQQLAKLVETNPPSKFNSTKRLSISSQESGSNTDIDASSLRLSDSQSSLTPVKNLTQNEIEDVTLMEEESQCAVS</sequence>
<feature type="compositionally biased region" description="Basic and acidic residues" evidence="4">
    <location>
        <begin position="1021"/>
        <end position="1033"/>
    </location>
</feature>